<sequence length="339" mass="36659">MPSTLPSTLPRTTARAAIAGAAAGARPSVAGAISPPAPPETRPRRAVSYVSSLTPDLFVPSAQRPVRAKTRWLPADTQVLPHRHPWAQLAISTTGVIHLTVAQGTYIVPPSRALWIPPGVEHAVTMVQDADLRTLYLHQPRGRCGPGGAGGVQREADDPAWRQCRVLEVSELLRALVREMPTEPDGAEVPPTAEALRRERHLSALICDEVRRAAALRLGVDLPRDKRLLHLCKAVLADPTRHATLEDWARDTGASPRTVARLFHTELRSTFTQWRQQVILSKAVALAATRVPVGQIAAELGYSASAFSAMVRRAVGQTPGRFLGQQQQQQPASVAADPH</sequence>
<dbReference type="InterPro" id="IPR003313">
    <property type="entry name" value="AraC-bd"/>
</dbReference>
<evidence type="ECO:0000313" key="5">
    <source>
        <dbReference type="EMBL" id="SDC99014.1"/>
    </source>
</evidence>
<dbReference type="Pfam" id="PF02311">
    <property type="entry name" value="AraC_binding"/>
    <property type="match status" value="1"/>
</dbReference>
<keyword evidence="2 5" id="KW-0238">DNA-binding</keyword>
<dbReference type="PANTHER" id="PTHR11019:SF159">
    <property type="entry name" value="TRANSCRIPTIONAL REGULATOR-RELATED"/>
    <property type="match status" value="1"/>
</dbReference>
<dbReference type="GO" id="GO:0043565">
    <property type="term" value="F:sequence-specific DNA binding"/>
    <property type="evidence" value="ECO:0007669"/>
    <property type="project" value="InterPro"/>
</dbReference>
<dbReference type="GO" id="GO:0003700">
    <property type="term" value="F:DNA-binding transcription factor activity"/>
    <property type="evidence" value="ECO:0007669"/>
    <property type="project" value="InterPro"/>
</dbReference>
<dbReference type="STRING" id="187868.SAMN05192589_10425"/>
<feature type="domain" description="HTH araC/xylS-type" evidence="4">
    <location>
        <begin position="226"/>
        <end position="325"/>
    </location>
</feature>
<organism evidence="5 6">
    <name type="scientific">Paracidovorax valerianellae</name>
    <dbReference type="NCBI Taxonomy" id="187868"/>
    <lineage>
        <taxon>Bacteria</taxon>
        <taxon>Pseudomonadati</taxon>
        <taxon>Pseudomonadota</taxon>
        <taxon>Betaproteobacteria</taxon>
        <taxon>Burkholderiales</taxon>
        <taxon>Comamonadaceae</taxon>
        <taxon>Paracidovorax</taxon>
    </lineage>
</organism>
<dbReference type="SUPFAM" id="SSF51182">
    <property type="entry name" value="RmlC-like cupins"/>
    <property type="match status" value="1"/>
</dbReference>
<evidence type="ECO:0000259" key="4">
    <source>
        <dbReference type="PROSITE" id="PS01124"/>
    </source>
</evidence>
<keyword evidence="1" id="KW-0805">Transcription regulation</keyword>
<dbReference type="AlphaFoldDB" id="A0A1G6R3Z5"/>
<dbReference type="EMBL" id="FMZC01000004">
    <property type="protein sequence ID" value="SDC99014.1"/>
    <property type="molecule type" value="Genomic_DNA"/>
</dbReference>
<evidence type="ECO:0000313" key="6">
    <source>
        <dbReference type="Proteomes" id="UP000198781"/>
    </source>
</evidence>
<name>A0A1G6R3Z5_9BURK</name>
<gene>
    <name evidence="5" type="ORF">SAMN05192589_10425</name>
</gene>
<dbReference type="Pfam" id="PF12833">
    <property type="entry name" value="HTH_18"/>
    <property type="match status" value="1"/>
</dbReference>
<evidence type="ECO:0000256" key="1">
    <source>
        <dbReference type="ARBA" id="ARBA00023015"/>
    </source>
</evidence>
<dbReference type="InterPro" id="IPR018062">
    <property type="entry name" value="HTH_AraC-typ_CS"/>
</dbReference>
<evidence type="ECO:0000256" key="3">
    <source>
        <dbReference type="ARBA" id="ARBA00023163"/>
    </source>
</evidence>
<dbReference type="InterPro" id="IPR018060">
    <property type="entry name" value="HTH_AraC"/>
</dbReference>
<dbReference type="Gene3D" id="2.60.120.10">
    <property type="entry name" value="Jelly Rolls"/>
    <property type="match status" value="1"/>
</dbReference>
<dbReference type="InterPro" id="IPR014710">
    <property type="entry name" value="RmlC-like_jellyroll"/>
</dbReference>
<evidence type="ECO:0000256" key="2">
    <source>
        <dbReference type="ARBA" id="ARBA00023125"/>
    </source>
</evidence>
<reference evidence="5 6" key="1">
    <citation type="submission" date="2016-10" db="EMBL/GenBank/DDBJ databases">
        <authorList>
            <person name="de Groot N.N."/>
        </authorList>
    </citation>
    <scope>NUCLEOTIDE SEQUENCE [LARGE SCALE GENOMIC DNA]</scope>
    <source>
        <strain evidence="5 6">DSM 16619</strain>
    </source>
</reference>
<dbReference type="Proteomes" id="UP000198781">
    <property type="component" value="Unassembled WGS sequence"/>
</dbReference>
<dbReference type="PROSITE" id="PS00041">
    <property type="entry name" value="HTH_ARAC_FAMILY_1"/>
    <property type="match status" value="1"/>
</dbReference>
<dbReference type="Gene3D" id="1.10.10.60">
    <property type="entry name" value="Homeodomain-like"/>
    <property type="match status" value="1"/>
</dbReference>
<accession>A0A1G6R3Z5</accession>
<dbReference type="RefSeq" id="WP_139160348.1">
    <property type="nucleotide sequence ID" value="NZ_FMZC01000004.1"/>
</dbReference>
<protein>
    <submittedName>
        <fullName evidence="5">AraC-type DNA-binding protein</fullName>
    </submittedName>
</protein>
<dbReference type="OrthoDB" id="9804543at2"/>
<dbReference type="CDD" id="cd06124">
    <property type="entry name" value="cupin_NimR-like_N"/>
    <property type="match status" value="1"/>
</dbReference>
<keyword evidence="6" id="KW-1185">Reference proteome</keyword>
<dbReference type="InterPro" id="IPR011051">
    <property type="entry name" value="RmlC_Cupin_sf"/>
</dbReference>
<dbReference type="SMART" id="SM00342">
    <property type="entry name" value="HTH_ARAC"/>
    <property type="match status" value="1"/>
</dbReference>
<proteinExistence type="predicted"/>
<keyword evidence="3" id="KW-0804">Transcription</keyword>
<dbReference type="PANTHER" id="PTHR11019">
    <property type="entry name" value="HTH-TYPE TRANSCRIPTIONAL REGULATOR NIMR"/>
    <property type="match status" value="1"/>
</dbReference>
<dbReference type="PROSITE" id="PS01124">
    <property type="entry name" value="HTH_ARAC_FAMILY_2"/>
    <property type="match status" value="1"/>
</dbReference>